<evidence type="ECO:0000256" key="10">
    <source>
        <dbReference type="NCBIfam" id="TIGR02150"/>
    </source>
</evidence>
<dbReference type="PROSITE" id="PS51462">
    <property type="entry name" value="NUDIX"/>
    <property type="match status" value="1"/>
</dbReference>
<dbReference type="NCBIfam" id="NF002995">
    <property type="entry name" value="PRK03759.1"/>
    <property type="match status" value="1"/>
</dbReference>
<dbReference type="Proteomes" id="UP000178759">
    <property type="component" value="Unassembled WGS sequence"/>
</dbReference>
<dbReference type="PANTHER" id="PTHR10885:SF0">
    <property type="entry name" value="ISOPENTENYL-DIPHOSPHATE DELTA-ISOMERASE"/>
    <property type="match status" value="1"/>
</dbReference>
<dbReference type="SUPFAM" id="SSF55811">
    <property type="entry name" value="Nudix"/>
    <property type="match status" value="1"/>
</dbReference>
<dbReference type="HAMAP" id="MF_00202">
    <property type="entry name" value="Idi"/>
    <property type="match status" value="1"/>
</dbReference>
<evidence type="ECO:0000256" key="11">
    <source>
        <dbReference type="PIRSR" id="PIRSR018427-1"/>
    </source>
</evidence>
<evidence type="ECO:0000256" key="8">
    <source>
        <dbReference type="ARBA" id="ARBA00023229"/>
    </source>
</evidence>
<evidence type="ECO:0000256" key="5">
    <source>
        <dbReference type="ARBA" id="ARBA00022723"/>
    </source>
</evidence>
<feature type="domain" description="Nudix hydrolase" evidence="12">
    <location>
        <begin position="29"/>
        <end position="162"/>
    </location>
</feature>
<dbReference type="NCBIfam" id="TIGR02150">
    <property type="entry name" value="IPP_isom_1"/>
    <property type="match status" value="1"/>
</dbReference>
<dbReference type="PANTHER" id="PTHR10885">
    <property type="entry name" value="ISOPENTENYL-DIPHOSPHATE DELTA-ISOMERASE"/>
    <property type="match status" value="1"/>
</dbReference>
<proteinExistence type="inferred from homology"/>
<dbReference type="Pfam" id="PF00293">
    <property type="entry name" value="NUDIX"/>
    <property type="match status" value="1"/>
</dbReference>
<name>A0A1F6AIT3_9BACT</name>
<comment type="pathway">
    <text evidence="1">Isoprenoid biosynthesis; dimethylallyl diphosphate biosynthesis; dimethylallyl diphosphate from isopentenyl diphosphate: step 1/1.</text>
</comment>
<dbReference type="InterPro" id="IPR011876">
    <property type="entry name" value="IsopentenylPP_isomerase_typ1"/>
</dbReference>
<keyword evidence="9 13" id="KW-0413">Isomerase</keyword>
<evidence type="ECO:0000256" key="7">
    <source>
        <dbReference type="ARBA" id="ARBA00023211"/>
    </source>
</evidence>
<dbReference type="EMBL" id="MFJV01000001">
    <property type="protein sequence ID" value="OGG24187.1"/>
    <property type="molecule type" value="Genomic_DNA"/>
</dbReference>
<evidence type="ECO:0000256" key="1">
    <source>
        <dbReference type="ARBA" id="ARBA00004826"/>
    </source>
</evidence>
<evidence type="ECO:0000313" key="13">
    <source>
        <dbReference type="EMBL" id="OGG24187.1"/>
    </source>
</evidence>
<evidence type="ECO:0000313" key="14">
    <source>
        <dbReference type="Proteomes" id="UP000178759"/>
    </source>
</evidence>
<dbReference type="GO" id="GO:0008299">
    <property type="term" value="P:isoprenoid biosynthetic process"/>
    <property type="evidence" value="ECO:0007669"/>
    <property type="project" value="UniProtKB-UniRule"/>
</dbReference>
<dbReference type="GO" id="GO:0050992">
    <property type="term" value="P:dimethylallyl diphosphate biosynthetic process"/>
    <property type="evidence" value="ECO:0007669"/>
    <property type="project" value="UniProtKB-UniPathway"/>
</dbReference>
<evidence type="ECO:0000256" key="2">
    <source>
        <dbReference type="ARBA" id="ARBA00007579"/>
    </source>
</evidence>
<gene>
    <name evidence="13" type="ORF">A3A79_03295</name>
</gene>
<sequence>MDELVVLVDEQNNVIGTALKDTVHTKATPLHRGFSLFIFNSKKEILLTKRAETKKTFPGVWTNAVCGHPGPDESNVDAAKRRLNDELGIEGVEIKEVAPYRYRFADKNGIVENEICPILVGYTDSNPTPNPSEVSDWKWIPWEKFFEEIKANSSIYSPWSIEEAHILQQKNLV</sequence>
<protein>
    <recommendedName>
        <fullName evidence="3 10">Isopentenyl-diphosphate delta-isomerase</fullName>
        <ecNumber evidence="3 10">5.3.3.2</ecNumber>
    </recommendedName>
</protein>
<dbReference type="InterPro" id="IPR000086">
    <property type="entry name" value="NUDIX_hydrolase_dom"/>
</dbReference>
<keyword evidence="6" id="KW-0460">Magnesium</keyword>
<keyword evidence="8" id="KW-0414">Isoprene biosynthesis</keyword>
<organism evidence="13 14">
    <name type="scientific">Candidatus Gottesmanbacteria bacterium RIFCSPLOWO2_01_FULL_43_11b</name>
    <dbReference type="NCBI Taxonomy" id="1798392"/>
    <lineage>
        <taxon>Bacteria</taxon>
        <taxon>Candidatus Gottesmaniibacteriota</taxon>
    </lineage>
</organism>
<dbReference type="GO" id="GO:0046872">
    <property type="term" value="F:metal ion binding"/>
    <property type="evidence" value="ECO:0007669"/>
    <property type="project" value="UniProtKB-KW"/>
</dbReference>
<evidence type="ECO:0000256" key="9">
    <source>
        <dbReference type="ARBA" id="ARBA00023235"/>
    </source>
</evidence>
<evidence type="ECO:0000256" key="3">
    <source>
        <dbReference type="ARBA" id="ARBA00012057"/>
    </source>
</evidence>
<dbReference type="InterPro" id="IPR056375">
    <property type="entry name" value="Idi_bact"/>
</dbReference>
<feature type="active site" evidence="11">
    <location>
        <position position="66"/>
    </location>
</feature>
<dbReference type="UniPathway" id="UPA00059">
    <property type="reaction ID" value="UER00104"/>
</dbReference>
<dbReference type="EC" id="5.3.3.2" evidence="3 10"/>
<dbReference type="Gene3D" id="3.90.79.10">
    <property type="entry name" value="Nucleoside Triphosphate Pyrophosphohydrolase"/>
    <property type="match status" value="1"/>
</dbReference>
<keyword evidence="4" id="KW-0963">Cytoplasm</keyword>
<dbReference type="GO" id="GO:0004452">
    <property type="term" value="F:isopentenyl-diphosphate delta-isomerase activity"/>
    <property type="evidence" value="ECO:0007669"/>
    <property type="project" value="UniProtKB-UniRule"/>
</dbReference>
<reference evidence="13 14" key="1">
    <citation type="journal article" date="2016" name="Nat. Commun.">
        <title>Thousands of microbial genomes shed light on interconnected biogeochemical processes in an aquifer system.</title>
        <authorList>
            <person name="Anantharaman K."/>
            <person name="Brown C.T."/>
            <person name="Hug L.A."/>
            <person name="Sharon I."/>
            <person name="Castelle C.J."/>
            <person name="Probst A.J."/>
            <person name="Thomas B.C."/>
            <person name="Singh A."/>
            <person name="Wilkins M.J."/>
            <person name="Karaoz U."/>
            <person name="Brodie E.L."/>
            <person name="Williams K.H."/>
            <person name="Hubbard S.S."/>
            <person name="Banfield J.F."/>
        </authorList>
    </citation>
    <scope>NUCLEOTIDE SEQUENCE [LARGE SCALE GENOMIC DNA]</scope>
</reference>
<comment type="similarity">
    <text evidence="2">Belongs to the IPP isomerase type 1 family.</text>
</comment>
<evidence type="ECO:0000259" key="12">
    <source>
        <dbReference type="PROSITE" id="PS51462"/>
    </source>
</evidence>
<dbReference type="STRING" id="1798392.A3A79_03295"/>
<evidence type="ECO:0000256" key="6">
    <source>
        <dbReference type="ARBA" id="ARBA00022842"/>
    </source>
</evidence>
<dbReference type="CDD" id="cd02885">
    <property type="entry name" value="NUDIX_IPP_Isomerase"/>
    <property type="match status" value="1"/>
</dbReference>
<feature type="active site" evidence="11">
    <location>
        <position position="114"/>
    </location>
</feature>
<comment type="caution">
    <text evidence="13">The sequence shown here is derived from an EMBL/GenBank/DDBJ whole genome shotgun (WGS) entry which is preliminary data.</text>
</comment>
<keyword evidence="5" id="KW-0479">Metal-binding</keyword>
<keyword evidence="7" id="KW-0464">Manganese</keyword>
<evidence type="ECO:0000256" key="4">
    <source>
        <dbReference type="ARBA" id="ARBA00022490"/>
    </source>
</evidence>
<accession>A0A1F6AIT3</accession>
<dbReference type="InterPro" id="IPR015797">
    <property type="entry name" value="NUDIX_hydrolase-like_dom_sf"/>
</dbReference>
<dbReference type="PIRSF" id="PIRSF018427">
    <property type="entry name" value="Isopntndiph_ism"/>
    <property type="match status" value="1"/>
</dbReference>
<dbReference type="AlphaFoldDB" id="A0A1F6AIT3"/>